<organism evidence="3 4">
    <name type="scientific">Cognatiluteimonas weifangensis</name>
    <dbReference type="NCBI Taxonomy" id="2303539"/>
    <lineage>
        <taxon>Bacteria</taxon>
        <taxon>Pseudomonadati</taxon>
        <taxon>Pseudomonadota</taxon>
        <taxon>Gammaproteobacteria</taxon>
        <taxon>Lysobacterales</taxon>
        <taxon>Lysobacteraceae</taxon>
        <taxon>Cognatiluteimonas</taxon>
    </lineage>
</organism>
<keyword evidence="4" id="KW-1185">Reference proteome</keyword>
<evidence type="ECO:0000313" key="4">
    <source>
        <dbReference type="Proteomes" id="UP000262917"/>
    </source>
</evidence>
<name>A0A372DJQ0_9GAMM</name>
<reference evidence="3 4" key="1">
    <citation type="submission" date="2018-08" db="EMBL/GenBank/DDBJ databases">
        <title>Lysobacter weifangensis sp. nov., a new member of the family 'Xanthomonadaceae', isolated from soil in a farmland.</title>
        <authorList>
            <person name="Zhao H."/>
        </authorList>
    </citation>
    <scope>NUCLEOTIDE SEQUENCE [LARGE SCALE GENOMIC DNA]</scope>
    <source>
        <strain evidence="3 4">WF-2</strain>
    </source>
</reference>
<dbReference type="Proteomes" id="UP000262917">
    <property type="component" value="Unassembled WGS sequence"/>
</dbReference>
<keyword evidence="2" id="KW-0732">Signal</keyword>
<gene>
    <name evidence="3" type="ORF">D0Y53_09890</name>
</gene>
<comment type="caution">
    <text evidence="3">The sequence shown here is derived from an EMBL/GenBank/DDBJ whole genome shotgun (WGS) entry which is preliminary data.</text>
</comment>
<evidence type="ECO:0000313" key="3">
    <source>
        <dbReference type="EMBL" id="RFP59811.1"/>
    </source>
</evidence>
<feature type="region of interest" description="Disordered" evidence="1">
    <location>
        <begin position="24"/>
        <end position="81"/>
    </location>
</feature>
<protein>
    <recommendedName>
        <fullName evidence="5">Secreted protein</fullName>
    </recommendedName>
</protein>
<feature type="compositionally biased region" description="Low complexity" evidence="1">
    <location>
        <begin position="24"/>
        <end position="57"/>
    </location>
</feature>
<feature type="signal peptide" evidence="2">
    <location>
        <begin position="1"/>
        <end position="21"/>
    </location>
</feature>
<dbReference type="PROSITE" id="PS51257">
    <property type="entry name" value="PROKAR_LIPOPROTEIN"/>
    <property type="match status" value="1"/>
</dbReference>
<evidence type="ECO:0000256" key="2">
    <source>
        <dbReference type="SAM" id="SignalP"/>
    </source>
</evidence>
<sequence length="167" mass="17049">MAARRLALSCAWLALATAACVAPRPQPAASPAESQAPAADAGMPQSTAPATTAPAAARDLDQLRKRQVRTGGPLPPRALPEPVALDRSCRTDADCTVKDIGNCCGAYPACVHKDSPTDPAAVRAQCARTGSLSVCGFREIDGCRCIDGTCSELPAAAPLAPPAPEPH</sequence>
<evidence type="ECO:0008006" key="5">
    <source>
        <dbReference type="Google" id="ProtNLM"/>
    </source>
</evidence>
<dbReference type="AlphaFoldDB" id="A0A372DJQ0"/>
<dbReference type="EMBL" id="QVPD01000010">
    <property type="protein sequence ID" value="RFP59811.1"/>
    <property type="molecule type" value="Genomic_DNA"/>
</dbReference>
<accession>A0A372DJQ0</accession>
<proteinExistence type="predicted"/>
<evidence type="ECO:0000256" key="1">
    <source>
        <dbReference type="SAM" id="MobiDB-lite"/>
    </source>
</evidence>
<feature type="chain" id="PRO_5016737351" description="Secreted protein" evidence="2">
    <location>
        <begin position="22"/>
        <end position="167"/>
    </location>
</feature>